<dbReference type="InterPro" id="IPR029021">
    <property type="entry name" value="Prot-tyrosine_phosphatase-like"/>
</dbReference>
<dbReference type="GO" id="GO:0004725">
    <property type="term" value="F:protein tyrosine phosphatase activity"/>
    <property type="evidence" value="ECO:0007669"/>
    <property type="project" value="InterPro"/>
</dbReference>
<dbReference type="SUPFAM" id="SSF52799">
    <property type="entry name" value="(Phosphotyrosine protein) phosphatases II"/>
    <property type="match status" value="1"/>
</dbReference>
<keyword evidence="4" id="KW-1185">Reference proteome</keyword>
<evidence type="ECO:0000259" key="2">
    <source>
        <dbReference type="PROSITE" id="PS50055"/>
    </source>
</evidence>
<feature type="compositionally biased region" description="Basic and acidic residues" evidence="1">
    <location>
        <begin position="173"/>
        <end position="186"/>
    </location>
</feature>
<protein>
    <recommendedName>
        <fullName evidence="2">Tyrosine-protein phosphatase domain-containing protein</fullName>
    </recommendedName>
</protein>
<feature type="non-terminal residue" evidence="3">
    <location>
        <position position="1"/>
    </location>
</feature>
<organism evidence="3 4">
    <name type="scientific">Pristionchus fissidentatus</name>
    <dbReference type="NCBI Taxonomy" id="1538716"/>
    <lineage>
        <taxon>Eukaryota</taxon>
        <taxon>Metazoa</taxon>
        <taxon>Ecdysozoa</taxon>
        <taxon>Nematoda</taxon>
        <taxon>Chromadorea</taxon>
        <taxon>Rhabditida</taxon>
        <taxon>Rhabditina</taxon>
        <taxon>Diplogasteromorpha</taxon>
        <taxon>Diplogasteroidea</taxon>
        <taxon>Neodiplogasteridae</taxon>
        <taxon>Pristionchus</taxon>
    </lineage>
</organism>
<evidence type="ECO:0000256" key="1">
    <source>
        <dbReference type="SAM" id="MobiDB-lite"/>
    </source>
</evidence>
<feature type="compositionally biased region" description="Basic residues" evidence="1">
    <location>
        <begin position="99"/>
        <end position="113"/>
    </location>
</feature>
<reference evidence="3" key="1">
    <citation type="submission" date="2023-10" db="EMBL/GenBank/DDBJ databases">
        <title>Genome assembly of Pristionchus species.</title>
        <authorList>
            <person name="Yoshida K."/>
            <person name="Sommer R.J."/>
        </authorList>
    </citation>
    <scope>NUCLEOTIDE SEQUENCE</scope>
    <source>
        <strain evidence="3">RS5133</strain>
    </source>
</reference>
<feature type="compositionally biased region" description="Basic and acidic residues" evidence="1">
    <location>
        <begin position="1"/>
        <end position="10"/>
    </location>
</feature>
<dbReference type="PANTHER" id="PTHR23219:SF13">
    <property type="entry name" value="TYROSINE-PROTEIN PHOSPHATASE DOMAIN-CONTAINING PROTEIN"/>
    <property type="match status" value="1"/>
</dbReference>
<dbReference type="InterPro" id="IPR000242">
    <property type="entry name" value="PTP_cat"/>
</dbReference>
<feature type="domain" description="Tyrosine-protein phosphatase" evidence="2">
    <location>
        <begin position="291"/>
        <end position="432"/>
    </location>
</feature>
<name>A0AAV5WUT4_9BILA</name>
<dbReference type="PANTHER" id="PTHR23219">
    <property type="entry name" value="TYROSINE-PROTEIN PHOSPHATASE C15H7.3-RELATED"/>
    <property type="match status" value="1"/>
</dbReference>
<dbReference type="Pfam" id="PF00102">
    <property type="entry name" value="Y_phosphatase"/>
    <property type="match status" value="1"/>
</dbReference>
<feature type="compositionally biased region" description="Polar residues" evidence="1">
    <location>
        <begin position="115"/>
        <end position="136"/>
    </location>
</feature>
<dbReference type="PROSITE" id="PS50055">
    <property type="entry name" value="TYR_PHOSPHATASE_PTP"/>
    <property type="match status" value="1"/>
</dbReference>
<sequence length="432" mass="47153">SGAKKEEKKAAVAARKAPSTKKKSSPAATPTTKKKNAKHLDADFTKDSSTLTGGAVSWGWRRGKGYGRKSAPTGGGKMDKISRFLHIKKGSGAAAGKTAPRKSRKELSKHKMTSKNDAPTAESQVQSENSGKTTGTAAKMGKSRGRKATDKKDKSPSNNRNKRDKPSAKKATTPKDDSKEDSKEPTLDIDDEGETKLIVVERGKLSGKKSRVPATTPQHEVERKGNKGGNMEKPNRTSMVTARKKSGGGAGAITMYDTGQDKALAKLASLRDMESRGWEECERDFLAGHRINPEVNRATRYVISFNVPPDGDFYDANKVEIPGVDTKFILAAAPTMDVSSRENFWRMVYDSNVVSIFFLEKYDASASNFVPWKAGEAKDYGKMFVNNKKVTESKKDGMQSVLEVLPEGCSNSIIVRFVQCLKWPETVSFQGD</sequence>
<comment type="caution">
    <text evidence="3">The sequence shown here is derived from an EMBL/GenBank/DDBJ whole genome shotgun (WGS) entry which is preliminary data.</text>
</comment>
<dbReference type="Proteomes" id="UP001432322">
    <property type="component" value="Unassembled WGS sequence"/>
</dbReference>
<feature type="non-terminal residue" evidence="3">
    <location>
        <position position="432"/>
    </location>
</feature>
<proteinExistence type="predicted"/>
<accession>A0AAV5WUT4</accession>
<dbReference type="AlphaFoldDB" id="A0AAV5WUT4"/>
<dbReference type="Gene3D" id="3.90.190.10">
    <property type="entry name" value="Protein tyrosine phosphatase superfamily"/>
    <property type="match status" value="1"/>
</dbReference>
<feature type="region of interest" description="Disordered" evidence="1">
    <location>
        <begin position="1"/>
        <end position="235"/>
    </location>
</feature>
<dbReference type="EMBL" id="BTSY01000006">
    <property type="protein sequence ID" value="GMT34403.1"/>
    <property type="molecule type" value="Genomic_DNA"/>
</dbReference>
<evidence type="ECO:0000313" key="4">
    <source>
        <dbReference type="Proteomes" id="UP001432322"/>
    </source>
</evidence>
<gene>
    <name evidence="3" type="ORF">PFISCL1PPCAC_25700</name>
</gene>
<evidence type="ECO:0000313" key="3">
    <source>
        <dbReference type="EMBL" id="GMT34403.1"/>
    </source>
</evidence>